<feature type="region of interest" description="Disordered" evidence="1">
    <location>
        <begin position="1"/>
        <end position="33"/>
    </location>
</feature>
<dbReference type="Pfam" id="PF07603">
    <property type="entry name" value="Lcl_C"/>
    <property type="match status" value="2"/>
</dbReference>
<protein>
    <submittedName>
        <fullName evidence="3">DUF1566 domain-containing protein</fullName>
    </submittedName>
</protein>
<name>A0A502DM40_9BURK</name>
<feature type="region of interest" description="Disordered" evidence="1">
    <location>
        <begin position="96"/>
        <end position="116"/>
    </location>
</feature>
<dbReference type="OrthoDB" id="8555302at2"/>
<comment type="caution">
    <text evidence="3">The sequence shown here is derived from an EMBL/GenBank/DDBJ whole genome shotgun (WGS) entry which is preliminary data.</text>
</comment>
<dbReference type="InterPro" id="IPR011460">
    <property type="entry name" value="Lcl_C"/>
</dbReference>
<gene>
    <name evidence="3" type="ORF">EAH82_15020</name>
</gene>
<dbReference type="PANTHER" id="PTHR35812:SF1">
    <property type="entry name" value="LIPOPROTEIN"/>
    <property type="match status" value="1"/>
</dbReference>
<dbReference type="EMBL" id="RCZI01000004">
    <property type="protein sequence ID" value="TPG25740.1"/>
    <property type="molecule type" value="Genomic_DNA"/>
</dbReference>
<feature type="domain" description="Lcl C-terminal" evidence="2">
    <location>
        <begin position="324"/>
        <end position="454"/>
    </location>
</feature>
<dbReference type="AlphaFoldDB" id="A0A502DM40"/>
<evidence type="ECO:0000313" key="3">
    <source>
        <dbReference type="EMBL" id="TPG25740.1"/>
    </source>
</evidence>
<evidence type="ECO:0000259" key="2">
    <source>
        <dbReference type="Pfam" id="PF07603"/>
    </source>
</evidence>
<evidence type="ECO:0000313" key="4">
    <source>
        <dbReference type="Proteomes" id="UP000319212"/>
    </source>
</evidence>
<evidence type="ECO:0000256" key="1">
    <source>
        <dbReference type="SAM" id="MobiDB-lite"/>
    </source>
</evidence>
<feature type="domain" description="Lcl C-terminal" evidence="2">
    <location>
        <begin position="129"/>
        <end position="302"/>
    </location>
</feature>
<sequence>MGAQRDPQADGRRGRPQGAAAGRTRRRAQLGQGALSPMRAFTAVGVALLGLTTALVAAQPATAGAGPPAKVPPTGVQTCLALDAKKDDWPTPQACADSGPLRLLPKQDGMRSPSLPTYEAVSGHALTECVRDRVSGLFWEGKPDSGKQPWPVLRDGTDGTSRFDMGGYGLQNVPVPGSRGHSEAYSLRGDGRPGDAIGYVAQVNASRLCGFTDWRLPTAAELHGLIDLGKERVSDVRPGRPLAEQSLVQARWLPNTVPGVYMTSEWRDPTSVWCVNFENGAVYDCDPLMERAALPLFVRLVRGPAAPPSGRWRELPNERGVPGGAVEDRHTGLVWRRCEEPQTWNGRRCIWSAKRYDYVQALEHAAKETGWRLPTIKEIDSLAQRDPDGFALPPADFPAAGRETPQATHWSATVCGAQPATSTARASISGWVLTDDGKIYCESRIRHLGVRLVRE</sequence>
<dbReference type="Proteomes" id="UP000319212">
    <property type="component" value="Unassembled WGS sequence"/>
</dbReference>
<accession>A0A502DM40</accession>
<reference evidence="3 4" key="1">
    <citation type="journal article" date="2019" name="Environ. Microbiol.">
        <title>Species interactions and distinct microbial communities in high Arctic permafrost affected cryosols are associated with the CH4 and CO2 gas fluxes.</title>
        <authorList>
            <person name="Altshuler I."/>
            <person name="Hamel J."/>
            <person name="Turney S."/>
            <person name="Magnuson E."/>
            <person name="Levesque R."/>
            <person name="Greer C."/>
            <person name="Whyte L.G."/>
        </authorList>
    </citation>
    <scope>NUCLEOTIDE SEQUENCE [LARGE SCALE GENOMIC DNA]</scope>
    <source>
        <strain evidence="3 4">S06.C</strain>
    </source>
</reference>
<organism evidence="3 4">
    <name type="scientific">Variovorax guangxiensis</name>
    <dbReference type="NCBI Taxonomy" id="1775474"/>
    <lineage>
        <taxon>Bacteria</taxon>
        <taxon>Pseudomonadati</taxon>
        <taxon>Pseudomonadota</taxon>
        <taxon>Betaproteobacteria</taxon>
        <taxon>Burkholderiales</taxon>
        <taxon>Comamonadaceae</taxon>
        <taxon>Variovorax</taxon>
    </lineage>
</organism>
<dbReference type="PANTHER" id="PTHR35812">
    <property type="entry name" value="LIPOPROTEIN"/>
    <property type="match status" value="1"/>
</dbReference>
<proteinExistence type="predicted"/>